<evidence type="ECO:0000313" key="3">
    <source>
        <dbReference type="EMBL" id="RGZ51199.1"/>
    </source>
</evidence>
<proteinExistence type="predicted"/>
<evidence type="ECO:0000313" key="1">
    <source>
        <dbReference type="EMBL" id="MTU28448.1"/>
    </source>
</evidence>
<comment type="caution">
    <text evidence="4">The sequence shown here is derived from an EMBL/GenBank/DDBJ whole genome shotgun (WGS) entry which is preliminary data.</text>
</comment>
<dbReference type="AlphaFoldDB" id="A0A414XTC8"/>
<dbReference type="Proteomes" id="UP000283732">
    <property type="component" value="Unassembled WGS sequence"/>
</dbReference>
<dbReference type="EMBL" id="QSUP01000046">
    <property type="protein sequence ID" value="RGN44970.1"/>
    <property type="molecule type" value="Genomic_DNA"/>
</dbReference>
<dbReference type="EMBL" id="QSEF01000002">
    <property type="protein sequence ID" value="RGZ51199.1"/>
    <property type="molecule type" value="Genomic_DNA"/>
</dbReference>
<accession>A0A414XTC8</accession>
<sequence>MIISKIIYYICGVNSLSVFLKRTLGYCTGLFLVTNLRRNIYNNIPVQNRRGSLGEFPLFCYLCFV</sequence>
<evidence type="ECO:0000313" key="8">
    <source>
        <dbReference type="Proteomes" id="UP000437446"/>
    </source>
</evidence>
<evidence type="ECO:0000313" key="2">
    <source>
        <dbReference type="EMBL" id="RGN44970.1"/>
    </source>
</evidence>
<dbReference type="Proteomes" id="UP000261088">
    <property type="component" value="Unassembled WGS sequence"/>
</dbReference>
<evidence type="ECO:0000313" key="4">
    <source>
        <dbReference type="EMBL" id="RHH77158.1"/>
    </source>
</evidence>
<reference evidence="5 6" key="1">
    <citation type="submission" date="2018-08" db="EMBL/GenBank/DDBJ databases">
        <title>A genome reference for cultivated species of the human gut microbiota.</title>
        <authorList>
            <person name="Zou Y."/>
            <person name="Xue W."/>
            <person name="Luo G."/>
        </authorList>
    </citation>
    <scope>NUCLEOTIDE SEQUENCE [LARGE SCALE GENOMIC DNA]</scope>
    <source>
        <strain evidence="4 6">AM16-50</strain>
        <strain evidence="3 7">AM50-15</strain>
        <strain evidence="2 5">OM05-11AA</strain>
    </source>
</reference>
<dbReference type="Proteomes" id="UP000437446">
    <property type="component" value="Unassembled WGS sequence"/>
</dbReference>
<evidence type="ECO:0000313" key="6">
    <source>
        <dbReference type="Proteomes" id="UP000283732"/>
    </source>
</evidence>
<evidence type="ECO:0000313" key="7">
    <source>
        <dbReference type="Proteomes" id="UP000285173"/>
    </source>
</evidence>
<gene>
    <name evidence="4" type="ORF">DW191_10415</name>
    <name evidence="3" type="ORF">DW986_01890</name>
    <name evidence="2" type="ORF">DXB61_18250</name>
    <name evidence="1" type="ORF">GMD66_04300</name>
</gene>
<reference evidence="1 8" key="2">
    <citation type="journal article" date="2019" name="Nat. Med.">
        <title>A library of human gut bacterial isolates paired with longitudinal multiomics data enables mechanistic microbiome research.</title>
        <authorList>
            <person name="Poyet M."/>
            <person name="Groussin M."/>
            <person name="Gibbons S.M."/>
            <person name="Avila-Pacheco J."/>
            <person name="Jiang X."/>
            <person name="Kearney S.M."/>
            <person name="Perrotta A.R."/>
            <person name="Berdy B."/>
            <person name="Zhao S."/>
            <person name="Lieberman T.D."/>
            <person name="Swanson P.K."/>
            <person name="Smith M."/>
            <person name="Roesemann S."/>
            <person name="Alexander J.E."/>
            <person name="Rich S.A."/>
            <person name="Livny J."/>
            <person name="Vlamakis H."/>
            <person name="Clish C."/>
            <person name="Bullock K."/>
            <person name="Deik A."/>
            <person name="Scott J."/>
            <person name="Pierce K.A."/>
            <person name="Xavier R.J."/>
            <person name="Alm E.J."/>
        </authorList>
    </citation>
    <scope>NUCLEOTIDE SEQUENCE [LARGE SCALE GENOMIC DNA]</scope>
    <source>
        <strain evidence="1 8">BIOML-A25</strain>
    </source>
</reference>
<dbReference type="Proteomes" id="UP000285173">
    <property type="component" value="Unassembled WGS sequence"/>
</dbReference>
<dbReference type="EMBL" id="QRKC01000004">
    <property type="protein sequence ID" value="RHH77158.1"/>
    <property type="molecule type" value="Genomic_DNA"/>
</dbReference>
<evidence type="ECO:0000313" key="5">
    <source>
        <dbReference type="Proteomes" id="UP000261088"/>
    </source>
</evidence>
<name>A0A414XTC8_9BACT</name>
<dbReference type="EMBL" id="WNCR01000001">
    <property type="protein sequence ID" value="MTU28448.1"/>
    <property type="molecule type" value="Genomic_DNA"/>
</dbReference>
<protein>
    <submittedName>
        <fullName evidence="4">Uncharacterized protein</fullName>
    </submittedName>
</protein>
<organism evidence="4 6">
    <name type="scientific">Parabacteroides merdae</name>
    <dbReference type="NCBI Taxonomy" id="46503"/>
    <lineage>
        <taxon>Bacteria</taxon>
        <taxon>Pseudomonadati</taxon>
        <taxon>Bacteroidota</taxon>
        <taxon>Bacteroidia</taxon>
        <taxon>Bacteroidales</taxon>
        <taxon>Tannerellaceae</taxon>
        <taxon>Parabacteroides</taxon>
    </lineage>
</organism>